<organism evidence="1 2">
    <name type="scientific">Cuscuta epithymum</name>
    <dbReference type="NCBI Taxonomy" id="186058"/>
    <lineage>
        <taxon>Eukaryota</taxon>
        <taxon>Viridiplantae</taxon>
        <taxon>Streptophyta</taxon>
        <taxon>Embryophyta</taxon>
        <taxon>Tracheophyta</taxon>
        <taxon>Spermatophyta</taxon>
        <taxon>Magnoliopsida</taxon>
        <taxon>eudicotyledons</taxon>
        <taxon>Gunneridae</taxon>
        <taxon>Pentapetalae</taxon>
        <taxon>asterids</taxon>
        <taxon>lamiids</taxon>
        <taxon>Solanales</taxon>
        <taxon>Convolvulaceae</taxon>
        <taxon>Cuscuteae</taxon>
        <taxon>Cuscuta</taxon>
        <taxon>Cuscuta subgen. Cuscuta</taxon>
    </lineage>
</organism>
<sequence length="36" mass="4221">MHISNKNLKSKHFPLQILSQLHPFLNASIQDSLQEY</sequence>
<proteinExistence type="predicted"/>
<protein>
    <submittedName>
        <fullName evidence="1">Uncharacterized protein</fullName>
    </submittedName>
</protein>
<evidence type="ECO:0000313" key="2">
    <source>
        <dbReference type="Proteomes" id="UP001152523"/>
    </source>
</evidence>
<comment type="caution">
    <text evidence="1">The sequence shown here is derived from an EMBL/GenBank/DDBJ whole genome shotgun (WGS) entry which is preliminary data.</text>
</comment>
<gene>
    <name evidence="1" type="ORF">CEPIT_LOCUS2676</name>
</gene>
<dbReference type="AlphaFoldDB" id="A0AAV0C790"/>
<accession>A0AAV0C790</accession>
<reference evidence="1" key="1">
    <citation type="submission" date="2022-07" db="EMBL/GenBank/DDBJ databases">
        <authorList>
            <person name="Macas J."/>
            <person name="Novak P."/>
            <person name="Neumann P."/>
        </authorList>
    </citation>
    <scope>NUCLEOTIDE SEQUENCE</scope>
</reference>
<dbReference type="Proteomes" id="UP001152523">
    <property type="component" value="Unassembled WGS sequence"/>
</dbReference>
<name>A0AAV0C790_9ASTE</name>
<evidence type="ECO:0000313" key="1">
    <source>
        <dbReference type="EMBL" id="CAH9067948.1"/>
    </source>
</evidence>
<dbReference type="EMBL" id="CAMAPF010000014">
    <property type="protein sequence ID" value="CAH9067948.1"/>
    <property type="molecule type" value="Genomic_DNA"/>
</dbReference>
<keyword evidence="2" id="KW-1185">Reference proteome</keyword>